<evidence type="ECO:0000256" key="2">
    <source>
        <dbReference type="ARBA" id="ARBA00022692"/>
    </source>
</evidence>
<evidence type="ECO:0000256" key="1">
    <source>
        <dbReference type="ARBA" id="ARBA00004141"/>
    </source>
</evidence>
<dbReference type="GO" id="GO:0005886">
    <property type="term" value="C:plasma membrane"/>
    <property type="evidence" value="ECO:0007669"/>
    <property type="project" value="TreeGrafter"/>
</dbReference>
<name>A0A0M4D8B6_9BACT</name>
<dbReference type="PANTHER" id="PTHR43359">
    <property type="entry name" value="FORMATE HYDROGENLYASE SUBUNIT 4"/>
    <property type="match status" value="1"/>
</dbReference>
<dbReference type="InterPro" id="IPR001694">
    <property type="entry name" value="NADH_UbQ_OxRdtase_su1/FPO"/>
</dbReference>
<keyword evidence="3 5" id="KW-1133">Transmembrane helix</keyword>
<dbReference type="EMBL" id="CP010802">
    <property type="protein sequence ID" value="ALC15917.1"/>
    <property type="molecule type" value="Genomic_DNA"/>
</dbReference>
<dbReference type="AlphaFoldDB" id="A0A0M4D8B6"/>
<dbReference type="STRING" id="1603606.DSOUD_1135"/>
<evidence type="ECO:0000256" key="3">
    <source>
        <dbReference type="ARBA" id="ARBA00022989"/>
    </source>
</evidence>
<evidence type="ECO:0000313" key="7">
    <source>
        <dbReference type="Proteomes" id="UP000057158"/>
    </source>
</evidence>
<dbReference type="Proteomes" id="UP000057158">
    <property type="component" value="Chromosome"/>
</dbReference>
<dbReference type="KEGG" id="des:DSOUD_1135"/>
<organism evidence="6 7">
    <name type="scientific">Desulfuromonas soudanensis</name>
    <dbReference type="NCBI Taxonomy" id="1603606"/>
    <lineage>
        <taxon>Bacteria</taxon>
        <taxon>Pseudomonadati</taxon>
        <taxon>Thermodesulfobacteriota</taxon>
        <taxon>Desulfuromonadia</taxon>
        <taxon>Desulfuromonadales</taxon>
        <taxon>Desulfuromonadaceae</taxon>
        <taxon>Desulfuromonas</taxon>
    </lineage>
</organism>
<feature type="transmembrane region" description="Helical" evidence="5">
    <location>
        <begin position="96"/>
        <end position="115"/>
    </location>
</feature>
<dbReference type="Pfam" id="PF00146">
    <property type="entry name" value="NADHdh"/>
    <property type="match status" value="1"/>
</dbReference>
<feature type="transmembrane region" description="Helical" evidence="5">
    <location>
        <begin position="223"/>
        <end position="244"/>
    </location>
</feature>
<proteinExistence type="predicted"/>
<dbReference type="InterPro" id="IPR052561">
    <property type="entry name" value="ComplexI_Subunit1"/>
</dbReference>
<feature type="transmembrane region" description="Helical" evidence="5">
    <location>
        <begin position="167"/>
        <end position="189"/>
    </location>
</feature>
<protein>
    <submittedName>
        <fullName evidence="6">Ech hydrogenase-like complex, NuoH-like integral membrane subunit</fullName>
    </submittedName>
</protein>
<feature type="transmembrane region" description="Helical" evidence="5">
    <location>
        <begin position="61"/>
        <end position="84"/>
    </location>
</feature>
<accession>A0A0M4D8B6</accession>
<dbReference type="PATRIC" id="fig|1603606.3.peg.1240"/>
<evidence type="ECO:0000256" key="4">
    <source>
        <dbReference type="ARBA" id="ARBA00023136"/>
    </source>
</evidence>
<feature type="transmembrane region" description="Helical" evidence="5">
    <location>
        <begin position="140"/>
        <end position="160"/>
    </location>
</feature>
<feature type="transmembrane region" description="Helical" evidence="5">
    <location>
        <begin position="284"/>
        <end position="303"/>
    </location>
</feature>
<comment type="subcellular location">
    <subcellularLocation>
        <location evidence="1">Membrane</location>
        <topology evidence="1">Multi-pass membrane protein</topology>
    </subcellularLocation>
</comment>
<reference evidence="6 7" key="1">
    <citation type="submission" date="2015-07" db="EMBL/GenBank/DDBJ databases">
        <title>Isolation and Genomic Characterization of a Novel Halophilic Metal-Reducing Deltaproteobacterium from the Deep Subsurface.</title>
        <authorList>
            <person name="Badalamenti J.P."/>
            <person name="Summers Z.M."/>
            <person name="Gralnick J.A."/>
            <person name="Bond D.R."/>
        </authorList>
    </citation>
    <scope>NUCLEOTIDE SEQUENCE [LARGE SCALE GENOMIC DNA]</scope>
    <source>
        <strain evidence="6 7">WTL</strain>
    </source>
</reference>
<gene>
    <name evidence="6" type="primary">ehrB</name>
    <name evidence="6" type="ORF">DSOUD_1135</name>
</gene>
<dbReference type="PANTHER" id="PTHR43359:SF1">
    <property type="entry name" value="FORMATE HYDROGENLYASE SUBUNIT 4-RELATED"/>
    <property type="match status" value="1"/>
</dbReference>
<evidence type="ECO:0000313" key="6">
    <source>
        <dbReference type="EMBL" id="ALC15917.1"/>
    </source>
</evidence>
<keyword evidence="4 5" id="KW-0472">Membrane</keyword>
<keyword evidence="2 5" id="KW-0812">Transmembrane</keyword>
<dbReference type="OrthoDB" id="9778499at2"/>
<keyword evidence="7" id="KW-1185">Reference proteome</keyword>
<feature type="transmembrane region" description="Helical" evidence="5">
    <location>
        <begin position="251"/>
        <end position="272"/>
    </location>
</feature>
<evidence type="ECO:0000256" key="5">
    <source>
        <dbReference type="SAM" id="Phobius"/>
    </source>
</evidence>
<sequence>MIAGFLLHLCLLLLFAPLLQGVITRTKALFAGRIGAPLLQPYFDLRRLWGKGFVLSRTTTWVFLAGPAVALTVPVLASLLLPFGGLPAPISFEGDLILFVYLFGLGRFFTALAALDTGSSFEGMGAAREVTFSCLAEPTILFSLIVLARISGGLSLNSLFGPHLAGAWGTGAAAPLGLILVCLFVVLLVENSRIPFDDPNTHLELTMIHEVMVLDHSGPALGMILYGASLKLMVLGALLVRLAFPWQTGHILGDVLVFLGGLLVLAILIGVVESTMARLRLVRVPQILIGTVLISIFALVLVLRST</sequence>